<dbReference type="Gene3D" id="3.40.50.620">
    <property type="entry name" value="HUPs"/>
    <property type="match status" value="2"/>
</dbReference>
<dbReference type="GO" id="GO:0005737">
    <property type="term" value="C:cytoplasm"/>
    <property type="evidence" value="ECO:0007669"/>
    <property type="project" value="UniProtKB-ARBA"/>
</dbReference>
<dbReference type="InterPro" id="IPR003852">
    <property type="entry name" value="Sig_transdc_His_kinase_KdpD_N"/>
</dbReference>
<dbReference type="Gene3D" id="3.40.50.300">
    <property type="entry name" value="P-loop containing nucleotide triphosphate hydrolases"/>
    <property type="match status" value="2"/>
</dbReference>
<feature type="domain" description="Signal transduction histidine kinase osmosensitive K+ channel sensor N-terminal" evidence="4">
    <location>
        <begin position="414"/>
        <end position="621"/>
    </location>
</feature>
<dbReference type="SUPFAM" id="SSF52402">
    <property type="entry name" value="Adenine nucleotide alpha hydrolases-like"/>
    <property type="match status" value="2"/>
</dbReference>
<dbReference type="GO" id="GO:0000155">
    <property type="term" value="F:phosphorelay sensor kinase activity"/>
    <property type="evidence" value="ECO:0007669"/>
    <property type="project" value="InterPro"/>
</dbReference>
<dbReference type="GO" id="GO:0005886">
    <property type="term" value="C:plasma membrane"/>
    <property type="evidence" value="ECO:0007669"/>
    <property type="project" value="TreeGrafter"/>
</dbReference>
<dbReference type="RefSeq" id="WP_060626801.1">
    <property type="nucleotide sequence ID" value="NZ_LCZJ02000076.1"/>
</dbReference>
<accession>A0A0W1APV1</accession>
<evidence type="ECO:0000256" key="3">
    <source>
        <dbReference type="ARBA" id="ARBA00023012"/>
    </source>
</evidence>
<keyword evidence="2 5" id="KW-0418">Kinase</keyword>
<sequence length="774" mass="87803">MGTYRRKTPEELLLSIYELHRGRMKIYIGPVSGSGKTYQMLREGQALKAQGIDVVICAVSTNQSPETKDQLGDLERIPSIHWFQKDIEKKDLDVEAIVARNPEVVLTDGLAHQNREGAERSGRLDDIKYLLSNGISVITTVNVYELEGAADLARKWTGIEVEHSLPAEVLALADDIVLIDVTPEKILQRLSEGHLGKRQQRSLFNKGNLSKLRELALRMVAEDVNDSLEKHREEQGLQGASGIAEKVLVSAQYYWNGSIHIRRGQQIAKRLNGDLSVVSFWKQGLTLSKEAATFKRSLWKLTEKIDASMEEITFRSKREIPRLLVKYAIEHNITRIVMGHSKQTAWQELWKGSIANSLLKQIRGVDVFFVADRADREGERVLPTRQSRNERKADAYHRLSSQEVKDKIDAIRGGTFKVYIGAAPGVGKTYKMLREGNDLLKRGIDVVIGLLETHGRKETLEQIGDLEILPRLRMEYRGTVLEEMDTAAIIKRNPEVVLVDELAHTNMPGSKHKKRYMDVMELLDAGISVISTVNVQHLESLNDAVEQITGVRVRETFPDSILQRANEVELIDVSPKTLQERMKDGKIYAMAKVDQALGAFFKIGNLIALRELALREIADDVDERLEAWERVGSLRGPWRRQEVIYVCITLGDHAERLIRRGFRIAYRLKACWYVTYVQELKQNGPVYDKRINDLKELTERLGGTFKMIPNVLPARVASLLLERSQALQSTQIIIGQSQRSWLRKSLRGDVTKQILRSARNVDVLVVADLIREEA</sequence>
<dbReference type="PANTHER" id="PTHR45569:SF1">
    <property type="entry name" value="SENSOR PROTEIN KDPD"/>
    <property type="match status" value="1"/>
</dbReference>
<feature type="domain" description="Signal transduction histidine kinase osmosensitive K+ channel sensor N-terminal" evidence="4">
    <location>
        <begin position="21"/>
        <end position="224"/>
    </location>
</feature>
<evidence type="ECO:0000256" key="2">
    <source>
        <dbReference type="ARBA" id="ARBA00022777"/>
    </source>
</evidence>
<name>A0A0W1APV1_9BACL</name>
<dbReference type="InterPro" id="IPR027417">
    <property type="entry name" value="P-loop_NTPase"/>
</dbReference>
<dbReference type="PANTHER" id="PTHR45569">
    <property type="entry name" value="SENSOR PROTEIN KDPD"/>
    <property type="match status" value="1"/>
</dbReference>
<dbReference type="EMBL" id="LCZJ02000076">
    <property type="protein sequence ID" value="KTD83294.1"/>
    <property type="molecule type" value="Genomic_DNA"/>
</dbReference>
<dbReference type="InterPro" id="IPR014729">
    <property type="entry name" value="Rossmann-like_a/b/a_fold"/>
</dbReference>
<dbReference type="AlphaFoldDB" id="A0A0W1APV1"/>
<keyword evidence="1" id="KW-0808">Transferase</keyword>
<protein>
    <submittedName>
        <fullName evidence="5">Histidine kinase</fullName>
    </submittedName>
</protein>
<dbReference type="InterPro" id="IPR052023">
    <property type="entry name" value="Histidine_kinase_KdpD"/>
</dbReference>
<dbReference type="Proteomes" id="UP000054709">
    <property type="component" value="Unassembled WGS sequence"/>
</dbReference>
<reference evidence="5 6" key="1">
    <citation type="journal article" date="2015" name="Int. Biodeterior. Biodegradation">
        <title>Physiological and genetic screening methods for the isolation of methyl tert-butyl ether-degrading bacteria for bioremediation purposes.</title>
        <authorList>
            <person name="Guisado I.M."/>
            <person name="Purswani J."/>
            <person name="Gonzalez Lopez J."/>
            <person name="Pozo C."/>
        </authorList>
    </citation>
    <scope>NUCLEOTIDE SEQUENCE [LARGE SCALE GENOMIC DNA]</scope>
    <source>
        <strain evidence="5 6">SH7</strain>
    </source>
</reference>
<dbReference type="FunFam" id="3.40.50.300:FF:000483">
    <property type="entry name" value="Sensor histidine kinase KdpD"/>
    <property type="match status" value="1"/>
</dbReference>
<keyword evidence="6" id="KW-1185">Reference proteome</keyword>
<evidence type="ECO:0000313" key="5">
    <source>
        <dbReference type="EMBL" id="KTD83294.1"/>
    </source>
</evidence>
<organism evidence="5 6">
    <name type="scientific">Paenibacillus etheri</name>
    <dbReference type="NCBI Taxonomy" id="1306852"/>
    <lineage>
        <taxon>Bacteria</taxon>
        <taxon>Bacillati</taxon>
        <taxon>Bacillota</taxon>
        <taxon>Bacilli</taxon>
        <taxon>Bacillales</taxon>
        <taxon>Paenibacillaceae</taxon>
        <taxon>Paenibacillus</taxon>
    </lineage>
</organism>
<comment type="caution">
    <text evidence="5">The sequence shown here is derived from an EMBL/GenBank/DDBJ whole genome shotgun (WGS) entry which is preliminary data.</text>
</comment>
<gene>
    <name evidence="5" type="ORF">UQ64_02485</name>
</gene>
<dbReference type="OrthoDB" id="9806130at2"/>
<proteinExistence type="predicted"/>
<evidence type="ECO:0000259" key="4">
    <source>
        <dbReference type="Pfam" id="PF02702"/>
    </source>
</evidence>
<dbReference type="Pfam" id="PF02702">
    <property type="entry name" value="KdpD"/>
    <property type="match status" value="2"/>
</dbReference>
<evidence type="ECO:0000256" key="1">
    <source>
        <dbReference type="ARBA" id="ARBA00022679"/>
    </source>
</evidence>
<dbReference type="SUPFAM" id="SSF52540">
    <property type="entry name" value="P-loop containing nucleoside triphosphate hydrolases"/>
    <property type="match status" value="1"/>
</dbReference>
<keyword evidence="3" id="KW-0902">Two-component regulatory system</keyword>
<evidence type="ECO:0000313" key="6">
    <source>
        <dbReference type="Proteomes" id="UP000054709"/>
    </source>
</evidence>